<organism evidence="2 3">
    <name type="scientific">Lysobacter soyae</name>
    <dbReference type="NCBI Taxonomy" id="2764185"/>
    <lineage>
        <taxon>Bacteria</taxon>
        <taxon>Pseudomonadati</taxon>
        <taxon>Pseudomonadota</taxon>
        <taxon>Gammaproteobacteria</taxon>
        <taxon>Lysobacterales</taxon>
        <taxon>Lysobacteraceae</taxon>
        <taxon>Lysobacter</taxon>
    </lineage>
</organism>
<keyword evidence="2" id="KW-0378">Hydrolase</keyword>
<protein>
    <submittedName>
        <fullName evidence="2">Endonuclease/exonuclease/phosphatase family protein</fullName>
    </submittedName>
</protein>
<dbReference type="GO" id="GO:0004519">
    <property type="term" value="F:endonuclease activity"/>
    <property type="evidence" value="ECO:0007669"/>
    <property type="project" value="UniProtKB-KW"/>
</dbReference>
<dbReference type="Proteomes" id="UP000824755">
    <property type="component" value="Chromosome"/>
</dbReference>
<evidence type="ECO:0000313" key="2">
    <source>
        <dbReference type="EMBL" id="QYR53754.1"/>
    </source>
</evidence>
<proteinExistence type="predicted"/>
<reference evidence="2 3" key="1">
    <citation type="submission" date="2021-08" db="EMBL/GenBank/DDBJ databases">
        <title>Lysobacter sp. strain CJ11 Genome sequencing and assembly.</title>
        <authorList>
            <person name="Kim I."/>
        </authorList>
    </citation>
    <scope>NUCLEOTIDE SEQUENCE [LARGE SCALE GENOMIC DNA]</scope>
    <source>
        <strain evidence="2 3">CJ11</strain>
    </source>
</reference>
<evidence type="ECO:0000259" key="1">
    <source>
        <dbReference type="Pfam" id="PF03372"/>
    </source>
</evidence>
<name>A0ABX8WSH6_9GAMM</name>
<feature type="domain" description="Endonuclease/exonuclease/phosphatase" evidence="1">
    <location>
        <begin position="55"/>
        <end position="405"/>
    </location>
</feature>
<dbReference type="SUPFAM" id="SSF56219">
    <property type="entry name" value="DNase I-like"/>
    <property type="match status" value="1"/>
</dbReference>
<keyword evidence="3" id="KW-1185">Reference proteome</keyword>
<dbReference type="EMBL" id="CP080544">
    <property type="protein sequence ID" value="QYR53754.1"/>
    <property type="molecule type" value="Genomic_DNA"/>
</dbReference>
<dbReference type="InterPro" id="IPR036691">
    <property type="entry name" value="Endo/exonu/phosph_ase_sf"/>
</dbReference>
<dbReference type="Gene3D" id="3.60.10.10">
    <property type="entry name" value="Endonuclease/exonuclease/phosphatase"/>
    <property type="match status" value="1"/>
</dbReference>
<dbReference type="InterPro" id="IPR005135">
    <property type="entry name" value="Endo/exonuclease/phosphatase"/>
</dbReference>
<keyword evidence="2" id="KW-0540">Nuclease</keyword>
<evidence type="ECO:0000313" key="3">
    <source>
        <dbReference type="Proteomes" id="UP000824755"/>
    </source>
</evidence>
<keyword evidence="2" id="KW-0255">Endonuclease</keyword>
<accession>A0ABX8WSH6</accession>
<sequence>MNKPFAIALLGCAAALTAGCLRIVVHGDPTLAAERMPKTVVRAFKAAMPPVRIATYNVSLHGNAAGELVKRLEKDDLNARRIAAVIQNVRPDIVLLNEFDYDAEGRAADLFQRRYLEQPQLGEKAIHYPYRYLAAVNTGVASGFDLDRDGSIGKSGRAYGNDAWGFGLYPGQYGMLLLSRYPIDAARIRSFKHLKWSTMPDAKAPVIIATGQPWFATAAWQKMPVSSKSHWDVPVQTPQGEIHVLASHPTPPSFDGAENRNGLRNKAELDLWNAYLSAPDARWLCDDGGQCGGLKPQESFVILGDLNADPQDGDGEHAGIANLIAHPRVAKYAAPESDGGANTALKYARTRAGNVRTHTADFGPTVGTLRVDYVLPSADFDVLRSGVFWPVAPNPKSQWVGASDHHMVWLDIRTPLPK</sequence>
<dbReference type="RefSeq" id="WP_220380561.1">
    <property type="nucleotide sequence ID" value="NZ_CP080544.1"/>
</dbReference>
<dbReference type="PROSITE" id="PS51257">
    <property type="entry name" value="PROKAR_LIPOPROTEIN"/>
    <property type="match status" value="1"/>
</dbReference>
<dbReference type="Pfam" id="PF03372">
    <property type="entry name" value="Exo_endo_phos"/>
    <property type="match status" value="1"/>
</dbReference>
<gene>
    <name evidence="2" type="ORF">H8L67_04545</name>
</gene>